<dbReference type="EMBL" id="PXYI01000012">
    <property type="protein sequence ID" value="PSJ36709.1"/>
    <property type="molecule type" value="Genomic_DNA"/>
</dbReference>
<dbReference type="RefSeq" id="WP_106515844.1">
    <property type="nucleotide sequence ID" value="NZ_PXYI01000012.1"/>
</dbReference>
<sequence>MLVEAARFGNSFEAGAARSALEAEGIGAVLFDLEMSWEAFGGLIPIRLMVLDEDLAEAQRLLAADWRP</sequence>
<reference evidence="2 3" key="1">
    <citation type="submission" date="2018-03" db="EMBL/GenBank/DDBJ databases">
        <title>The draft genome of Sphingosinicella sp. GL-C-18.</title>
        <authorList>
            <person name="Liu L."/>
            <person name="Li L."/>
            <person name="Liang L."/>
            <person name="Zhang X."/>
            <person name="Wang T."/>
        </authorList>
    </citation>
    <scope>NUCLEOTIDE SEQUENCE [LARGE SCALE GENOMIC DNA]</scope>
    <source>
        <strain evidence="2 3">GL-C-18</strain>
    </source>
</reference>
<dbReference type="InterPro" id="IPR018551">
    <property type="entry name" value="DUF2007"/>
</dbReference>
<gene>
    <name evidence="2" type="ORF">C7I55_25330</name>
</gene>
<dbReference type="SUPFAM" id="SSF54913">
    <property type="entry name" value="GlnB-like"/>
    <property type="match status" value="1"/>
</dbReference>
<accession>A0A2P7QFG9</accession>
<evidence type="ECO:0000313" key="3">
    <source>
        <dbReference type="Proteomes" id="UP000241167"/>
    </source>
</evidence>
<dbReference type="OrthoDB" id="7573469at2"/>
<dbReference type="AlphaFoldDB" id="A0A2P7QFG9"/>
<evidence type="ECO:0000259" key="1">
    <source>
        <dbReference type="Pfam" id="PF09413"/>
    </source>
</evidence>
<keyword evidence="3" id="KW-1185">Reference proteome</keyword>
<dbReference type="InterPro" id="IPR011322">
    <property type="entry name" value="N-reg_PII-like_a/b"/>
</dbReference>
<dbReference type="Gene3D" id="3.30.70.790">
    <property type="entry name" value="UreE, C-terminal domain"/>
    <property type="match status" value="1"/>
</dbReference>
<name>A0A2P7QFG9_9SPHN</name>
<proteinExistence type="predicted"/>
<protein>
    <submittedName>
        <fullName evidence="2">DUF2007 domain-containing protein</fullName>
    </submittedName>
</protein>
<feature type="domain" description="DUF2007" evidence="1">
    <location>
        <begin position="3"/>
        <end position="63"/>
    </location>
</feature>
<evidence type="ECO:0000313" key="2">
    <source>
        <dbReference type="EMBL" id="PSJ36709.1"/>
    </source>
</evidence>
<dbReference type="Proteomes" id="UP000241167">
    <property type="component" value="Unassembled WGS sequence"/>
</dbReference>
<comment type="caution">
    <text evidence="2">The sequence shown here is derived from an EMBL/GenBank/DDBJ whole genome shotgun (WGS) entry which is preliminary data.</text>
</comment>
<organism evidence="2 3">
    <name type="scientific">Allosphingosinicella deserti</name>
    <dbReference type="NCBI Taxonomy" id="2116704"/>
    <lineage>
        <taxon>Bacteria</taxon>
        <taxon>Pseudomonadati</taxon>
        <taxon>Pseudomonadota</taxon>
        <taxon>Alphaproteobacteria</taxon>
        <taxon>Sphingomonadales</taxon>
        <taxon>Sphingomonadaceae</taxon>
        <taxon>Allosphingosinicella</taxon>
    </lineage>
</organism>
<dbReference type="Pfam" id="PF09413">
    <property type="entry name" value="DUF2007"/>
    <property type="match status" value="1"/>
</dbReference>